<comment type="caution">
    <text evidence="3">The sequence shown here is derived from an EMBL/GenBank/DDBJ whole genome shotgun (WGS) entry which is preliminary data.</text>
</comment>
<dbReference type="CDD" id="cd00063">
    <property type="entry name" value="FN3"/>
    <property type="match status" value="1"/>
</dbReference>
<dbReference type="InterPro" id="IPR003961">
    <property type="entry name" value="FN3_dom"/>
</dbReference>
<feature type="domain" description="Fibronectin type-III" evidence="2">
    <location>
        <begin position="619"/>
        <end position="699"/>
    </location>
</feature>
<organism evidence="3 4">
    <name type="scientific">Paludisphaera mucosa</name>
    <dbReference type="NCBI Taxonomy" id="3030827"/>
    <lineage>
        <taxon>Bacteria</taxon>
        <taxon>Pseudomonadati</taxon>
        <taxon>Planctomycetota</taxon>
        <taxon>Planctomycetia</taxon>
        <taxon>Isosphaerales</taxon>
        <taxon>Isosphaeraceae</taxon>
        <taxon>Paludisphaera</taxon>
    </lineage>
</organism>
<keyword evidence="4" id="KW-1185">Reference proteome</keyword>
<accession>A0ABT6F7P3</accession>
<evidence type="ECO:0000313" key="3">
    <source>
        <dbReference type="EMBL" id="MDG3003586.1"/>
    </source>
</evidence>
<feature type="domain" description="Fibronectin type-III" evidence="2">
    <location>
        <begin position="524"/>
        <end position="607"/>
    </location>
</feature>
<dbReference type="EMBL" id="JARRAG010000001">
    <property type="protein sequence ID" value="MDG3003586.1"/>
    <property type="molecule type" value="Genomic_DNA"/>
</dbReference>
<name>A0ABT6F7P3_9BACT</name>
<protein>
    <recommendedName>
        <fullName evidence="2">Fibronectin type-III domain-containing protein</fullName>
    </recommendedName>
</protein>
<dbReference type="Proteomes" id="UP001216907">
    <property type="component" value="Unassembled WGS sequence"/>
</dbReference>
<feature type="compositionally biased region" description="Basic and acidic residues" evidence="1">
    <location>
        <begin position="1036"/>
        <end position="1045"/>
    </location>
</feature>
<evidence type="ECO:0000313" key="4">
    <source>
        <dbReference type="Proteomes" id="UP001216907"/>
    </source>
</evidence>
<feature type="region of interest" description="Disordered" evidence="1">
    <location>
        <begin position="1021"/>
        <end position="1045"/>
    </location>
</feature>
<feature type="domain" description="Fibronectin type-III" evidence="2">
    <location>
        <begin position="714"/>
        <end position="920"/>
    </location>
</feature>
<dbReference type="Pfam" id="PF25833">
    <property type="entry name" value="Fn3_SaeA_3rd"/>
    <property type="match status" value="1"/>
</dbReference>
<dbReference type="SMART" id="SM00060">
    <property type="entry name" value="FN3"/>
    <property type="match status" value="3"/>
</dbReference>
<dbReference type="SUPFAM" id="SSF49265">
    <property type="entry name" value="Fibronectin type III"/>
    <property type="match status" value="1"/>
</dbReference>
<sequence>MIADYYERLGVEPGASPAEIEAALKKKQPAWSMGTRNPKTRHANQLFLDEIPVLRAALLSGPVNRAAYDAELSAADIARREEKLDELHRLVRLRAAKGGLNAADRELLRGEATRLGIDGDSLDRLMRPIPFLVEQGGPGEVEPEDETPPDVLDASTRRQIRMALDHLDRRDLYDALGLFRDAPLALIASRADEERQRWMKKAQVTAEKTAWLEVVSHAQTHLGSPKHRARYDRTLVLEAEDRFEQTSAFAVRGLVRIDSGTHVALIDEAGARGIPPDRAHRLIQRACRKAGVAVDPGGASSRPAAPQNGAAGGPGYRVLRCRNCAGVTELSPTARGVGAVRCKHCGASLKWECPVCKRSNLVDAPKCACGFRMVLREALVRHFAAALHAFRIHDLAGARRHLEEVQKYAPEHVGARNGMSRIAEREQELDEVRMAFELAEAGGRLATAAKALATWRKLVAAGSPEIADAQGRIVERLRKAEILAGRARRLERVDPPEARRLYGRSLGLAADLPAALDGLERCPPDAPTNLDARVTAEGVRLAWLPPEPDGLAAPTFVILRKPGGLPEHPGDGTRIAEVSAAEFEDPGVEPGSTVSYAVLSRRGKSESLAAVAAGPIVFLPDVRNLRSQVRDGEIVLNWDAPKGVAEVRVVRNRIAVPRNPRHGDRIAAASDTAVDRDVVEGQVYHYAVFAIYRSPEGRRFPSSGATLSVAASPPGAPAGPPRAILDPSGRVRIEWAEPGRGIVRLRRTSAPLPQPPGASVSPAEVEAVAGDWIDSTGPGSAEDFDPLGSTSRYYTPLTALNGHLIVGRGVWLARLTDPTDLRAVRLDPTAGSPDVARIQLRWAWPRDAHSARVVARRGERPAGPEDPTALRFSVARDVYDRAGSWILNAPTPPEAEPSGGLRSTHWHVRVYAQDEADGALLHSPGSEPSAETVVPGPHPEITVAYQWKRPWFPGRPWTLAVRTEPAGSETPPMVVVANSRAVPVSVEDGEVIARIPAGRDGASHAIAPDPRLTEEGVRAFLDPSRDPDATPPIRIRHPETGRARV</sequence>
<dbReference type="RefSeq" id="WP_277859936.1">
    <property type="nucleotide sequence ID" value="NZ_JARRAG010000001.1"/>
</dbReference>
<proteinExistence type="predicted"/>
<dbReference type="InterPro" id="IPR058692">
    <property type="entry name" value="Fn3_SaeA_2nd"/>
</dbReference>
<reference evidence="3 4" key="1">
    <citation type="submission" date="2023-03" db="EMBL/GenBank/DDBJ databases">
        <title>Paludisphaera mucosa sp. nov. a novel planctomycete from northern fen.</title>
        <authorList>
            <person name="Ivanova A."/>
        </authorList>
    </citation>
    <scope>NUCLEOTIDE SEQUENCE [LARGE SCALE GENOMIC DNA]</scope>
    <source>
        <strain evidence="3 4">Pla2</strain>
    </source>
</reference>
<dbReference type="InterPro" id="IPR036116">
    <property type="entry name" value="FN3_sf"/>
</dbReference>
<dbReference type="Gene3D" id="2.60.40.10">
    <property type="entry name" value="Immunoglobulins"/>
    <property type="match status" value="2"/>
</dbReference>
<evidence type="ECO:0000259" key="2">
    <source>
        <dbReference type="SMART" id="SM00060"/>
    </source>
</evidence>
<gene>
    <name evidence="3" type="ORF">PZE19_07390</name>
</gene>
<dbReference type="InterPro" id="IPR013783">
    <property type="entry name" value="Ig-like_fold"/>
</dbReference>
<evidence type="ECO:0000256" key="1">
    <source>
        <dbReference type="SAM" id="MobiDB-lite"/>
    </source>
</evidence>